<sequence>MDTVLDHLRAHGTRSDTVFCHFVRNGMATVLRFGDVLDGGTAYAHHFRRCGLQPGDIVLIVLRHTPDLLQAFVGALIAGCVPSILAPLTEKQSPDVYWPGLRRMFDRVGARALVVAAADQGGVIAAAGSKELVIVDPDQVPADTRPFEWPDVRPDDVAFLQFSSGTTGLRKGVMLTHRAVLEQVEAYRAAIGLGVADRIASWLPLYHDMGLVACFVMPLVLGIPIVLLDPMEWARQPGILFRWIEETKATHVWLPNFAFNHLRLAVGSDERYDLGSVKAFINCSEPCKAATFDQFLQRFGSWGVGSDRLTTCYAMAEAVFAVTQSPLGAPPVRLMASAKALAFGRIEPGDEDDSLVLLSVGKPIDGMAVHILDDARQPLAAGRVGEIALSASFLFTGYHSAPEDTAAAFQDGLYLTGDLGFIQDGELFITGRRKDVIIVNGRNYYAHDIEALAATVEGVIPGRLVALGLMSQATMSEEVVVLAECADPDPAARRAVVRALKSTLLRGLNLSVRAELVAPRWLIKTTSGKIARGENLERYLTMNQNIRISHGQVYGT</sequence>
<dbReference type="InterPro" id="IPR042099">
    <property type="entry name" value="ANL_N_sf"/>
</dbReference>
<dbReference type="Pfam" id="PF00501">
    <property type="entry name" value="AMP-binding"/>
    <property type="match status" value="1"/>
</dbReference>
<comment type="caution">
    <text evidence="3">The sequence shown here is derived from an EMBL/GenBank/DDBJ whole genome shotgun (WGS) entry which is preliminary data.</text>
</comment>
<dbReference type="Gene3D" id="3.40.50.12780">
    <property type="entry name" value="N-terminal domain of ligase-like"/>
    <property type="match status" value="1"/>
</dbReference>
<protein>
    <submittedName>
        <fullName evidence="3">AMP-binding protein</fullName>
    </submittedName>
</protein>
<dbReference type="Gene3D" id="3.30.300.30">
    <property type="match status" value="1"/>
</dbReference>
<name>A0ABS1FBJ3_9PROT</name>
<evidence type="ECO:0000259" key="2">
    <source>
        <dbReference type="Pfam" id="PF00501"/>
    </source>
</evidence>
<evidence type="ECO:0000313" key="3">
    <source>
        <dbReference type="EMBL" id="MBK1840795.1"/>
    </source>
</evidence>
<evidence type="ECO:0000256" key="1">
    <source>
        <dbReference type="ARBA" id="ARBA00006432"/>
    </source>
</evidence>
<dbReference type="EMBL" id="JAENHM010000069">
    <property type="protein sequence ID" value="MBK1840795.1"/>
    <property type="molecule type" value="Genomic_DNA"/>
</dbReference>
<reference evidence="4" key="1">
    <citation type="submission" date="2021-01" db="EMBL/GenBank/DDBJ databases">
        <title>Genome public.</title>
        <authorList>
            <person name="Liu C."/>
            <person name="Sun Q."/>
        </authorList>
    </citation>
    <scope>NUCLEOTIDE SEQUENCE [LARGE SCALE GENOMIC DNA]</scope>
    <source>
        <strain evidence="4">YIM B02556</strain>
    </source>
</reference>
<organism evidence="3 4">
    <name type="scientific">Azospirillum endophyticum</name>
    <dbReference type="NCBI Taxonomy" id="2800326"/>
    <lineage>
        <taxon>Bacteria</taxon>
        <taxon>Pseudomonadati</taxon>
        <taxon>Pseudomonadota</taxon>
        <taxon>Alphaproteobacteria</taxon>
        <taxon>Rhodospirillales</taxon>
        <taxon>Azospirillaceae</taxon>
        <taxon>Azospirillum</taxon>
    </lineage>
</organism>
<dbReference type="InterPro" id="IPR000873">
    <property type="entry name" value="AMP-dep_synth/lig_dom"/>
</dbReference>
<dbReference type="PANTHER" id="PTHR22754:SF32">
    <property type="entry name" value="DISCO-INTERACTING PROTEIN 2"/>
    <property type="match status" value="1"/>
</dbReference>
<dbReference type="PANTHER" id="PTHR22754">
    <property type="entry name" value="DISCO-INTERACTING PROTEIN 2 DIP2 -RELATED"/>
    <property type="match status" value="1"/>
</dbReference>
<gene>
    <name evidence="3" type="ORF">JHL17_25655</name>
</gene>
<comment type="similarity">
    <text evidence="1">Belongs to the ATP-dependent AMP-binding enzyme family.</text>
</comment>
<evidence type="ECO:0000313" key="4">
    <source>
        <dbReference type="Proteomes" id="UP000652760"/>
    </source>
</evidence>
<proteinExistence type="inferred from homology"/>
<keyword evidence="4" id="KW-1185">Reference proteome</keyword>
<dbReference type="Proteomes" id="UP000652760">
    <property type="component" value="Unassembled WGS sequence"/>
</dbReference>
<feature type="domain" description="AMP-dependent synthetase/ligase" evidence="2">
    <location>
        <begin position="30"/>
        <end position="399"/>
    </location>
</feature>
<dbReference type="InterPro" id="IPR045851">
    <property type="entry name" value="AMP-bd_C_sf"/>
</dbReference>
<dbReference type="SUPFAM" id="SSF56801">
    <property type="entry name" value="Acetyl-CoA synthetase-like"/>
    <property type="match status" value="1"/>
</dbReference>
<accession>A0ABS1FBJ3</accession>
<dbReference type="RefSeq" id="WP_200197518.1">
    <property type="nucleotide sequence ID" value="NZ_JAENHM010000069.1"/>
</dbReference>